<dbReference type="InterPro" id="IPR021840">
    <property type="entry name" value="DUF3433"/>
</dbReference>
<proteinExistence type="predicted"/>
<dbReference type="PANTHER" id="PTHR37544">
    <property type="entry name" value="SPRAY-RELATED"/>
    <property type="match status" value="1"/>
</dbReference>
<dbReference type="Pfam" id="PF11915">
    <property type="entry name" value="DUF3433"/>
    <property type="match status" value="1"/>
</dbReference>
<name>A0A9W8PWU1_9HYPO</name>
<feature type="transmembrane region" description="Helical" evidence="1">
    <location>
        <begin position="407"/>
        <end position="430"/>
    </location>
</feature>
<dbReference type="AlphaFoldDB" id="A0A9W8PWU1"/>
<evidence type="ECO:0000313" key="2">
    <source>
        <dbReference type="EMBL" id="KAJ4019766.1"/>
    </source>
</evidence>
<gene>
    <name evidence="2" type="ORF">NW766_003525</name>
</gene>
<feature type="transmembrane region" description="Helical" evidence="1">
    <location>
        <begin position="562"/>
        <end position="582"/>
    </location>
</feature>
<dbReference type="PANTHER" id="PTHR37544:SF1">
    <property type="entry name" value="PHOSPHORIBOSYLAMINOIMIDAZOLE-SUCCINOCARBOXAMIDE SYNTHASE"/>
    <property type="match status" value="1"/>
</dbReference>
<sequence>MRHYQVTASILTFFILKGIILISTTIFVVQTATHVEPLDIIYRDVFNASSAWNAYGVGVVLPDRPTFHGGSDKYIWNYLARLNNAVANDSFWNTNDGLVTQEFRPLTTSINLTSLEAPVDVFVPKITCEEADLMVNFTESEYKSELGHPRYSWRSKTCSAGGNEPSSLCPDHKGPSYTDQINATVCGSRPVAYTLHRVNCSSGIISPDERFSGDWKVFLEGHDIRYAFTAAQYSVDPDVALTNASLAIKAIDSTSIICKIGYGIVSANATHDILSGNAMIEKENLGEGSQLRNLTSTSLIEMILTDLHHVADFLVADKNVPFRADKDLRDSIYWKYDEALFQLMAVKMGQNYKPGVFLKPGVLENTSIAVIEDLMNEFARESLLVESRLTGTADGLVGEARLQTRTVAVWLMVAGFCVLAIICLLLLFFISTSPWIPAFGGSIAGHAAILVNSPHLLALLNDTGHLTEKELVERLEGTQFMAAKSTDESFLIDVAGSIATKESTTEQHSPDIKPWTPIAGRFIFVILTLASPVIAIGVLELLQQLSNKRQGLLDMHTSDSTFLSYVVRIATTGAVFAIATMFNSFDFTTTTFAPYSSLRAGSGKADRTALFHLLSVSPFLTIFKSLRVGHFGTAASNLASLLGSLLTIAVSGLWILTTPTVVQTQSSAVVTNWRTSWLQNAPDDGGAAVALNLVRYGGANTSLGIWQDLVLPNVHYHTSNSDPVYRSSNSSYSVGALRPFLNCSVLPSTNLASRIRDKVLTGPGESTVVYETDISTYILAPYDCGSVKANGKANISFGLTVGELESYNTTTWVGQYFDLNTTAGASNADCPSVGVLFGQAGGNDTSTWNLTALLSRFFGLDLVHFVEDKGTWYSNPDEFDSFFNHIIYGPNGVEREDIAGSSNENALVCLIERDYAEYMRIVIDLNFRASMNTSRDDLITADTSDKKPSSANTTISGTTFEYITRLSIHSTSKLIIQILLAIMAVLSLISYVLVTINGTLPRNPSSIASTMAFLAGSQLCDRDSGVMPQGAEYLTNHQLREVFDGWVFSLRWWQKEAVPMEDSARDSVVSRPEDNGVLGASIAEVERAFERFGIDVGRASASISELKDTNVETLIIRKGVPERT</sequence>
<reference evidence="2" key="1">
    <citation type="submission" date="2022-10" db="EMBL/GenBank/DDBJ databases">
        <title>Fusarium specimens isolated from Avocado Roots.</title>
        <authorList>
            <person name="Stajich J."/>
            <person name="Roper C."/>
            <person name="Heimlech-Rivalta G."/>
        </authorList>
    </citation>
    <scope>NUCLEOTIDE SEQUENCE</scope>
    <source>
        <strain evidence="2">CF00143</strain>
    </source>
</reference>
<keyword evidence="1" id="KW-0812">Transmembrane</keyword>
<feature type="transmembrane region" description="Helical" evidence="1">
    <location>
        <begin position="6"/>
        <end position="29"/>
    </location>
</feature>
<evidence type="ECO:0000256" key="1">
    <source>
        <dbReference type="SAM" id="Phobius"/>
    </source>
</evidence>
<keyword evidence="1" id="KW-1133">Transmembrane helix</keyword>
<dbReference type="Proteomes" id="UP001152130">
    <property type="component" value="Unassembled WGS sequence"/>
</dbReference>
<dbReference type="OrthoDB" id="5332281at2759"/>
<dbReference type="EMBL" id="JAPDHF010000004">
    <property type="protein sequence ID" value="KAJ4019766.1"/>
    <property type="molecule type" value="Genomic_DNA"/>
</dbReference>
<organism evidence="2 3">
    <name type="scientific">Fusarium irregulare</name>
    <dbReference type="NCBI Taxonomy" id="2494466"/>
    <lineage>
        <taxon>Eukaryota</taxon>
        <taxon>Fungi</taxon>
        <taxon>Dikarya</taxon>
        <taxon>Ascomycota</taxon>
        <taxon>Pezizomycotina</taxon>
        <taxon>Sordariomycetes</taxon>
        <taxon>Hypocreomycetidae</taxon>
        <taxon>Hypocreales</taxon>
        <taxon>Nectriaceae</taxon>
        <taxon>Fusarium</taxon>
        <taxon>Fusarium incarnatum-equiseti species complex</taxon>
    </lineage>
</organism>
<feature type="transmembrane region" description="Helical" evidence="1">
    <location>
        <begin position="518"/>
        <end position="542"/>
    </location>
</feature>
<keyword evidence="3" id="KW-1185">Reference proteome</keyword>
<comment type="caution">
    <text evidence="2">The sequence shown here is derived from an EMBL/GenBank/DDBJ whole genome shotgun (WGS) entry which is preliminary data.</text>
</comment>
<evidence type="ECO:0000313" key="3">
    <source>
        <dbReference type="Proteomes" id="UP001152130"/>
    </source>
</evidence>
<keyword evidence="1" id="KW-0472">Membrane</keyword>
<feature type="transmembrane region" description="Helical" evidence="1">
    <location>
        <begin position="638"/>
        <end position="656"/>
    </location>
</feature>
<accession>A0A9W8PWU1</accession>
<protein>
    <submittedName>
        <fullName evidence="2">Uncharacterized protein</fullName>
    </submittedName>
</protein>
<feature type="transmembrane region" description="Helical" evidence="1">
    <location>
        <begin position="974"/>
        <end position="994"/>
    </location>
</feature>